<keyword evidence="2" id="KW-1185">Reference proteome</keyword>
<dbReference type="KEGG" id="tum:CBW65_02055"/>
<accession>A0A1Y0IIT1</accession>
<dbReference type="EMBL" id="CP021434">
    <property type="protein sequence ID" value="ARU59979.1"/>
    <property type="molecule type" value="Genomic_DNA"/>
</dbReference>
<proteinExistence type="predicted"/>
<dbReference type="AlphaFoldDB" id="A0A1Y0IIT1"/>
<protein>
    <submittedName>
        <fullName evidence="1">Uncharacterized protein</fullName>
    </submittedName>
</protein>
<gene>
    <name evidence="1" type="ORF">CBW65_02055</name>
</gene>
<dbReference type="OrthoDB" id="2067003at2"/>
<evidence type="ECO:0000313" key="2">
    <source>
        <dbReference type="Proteomes" id="UP000195437"/>
    </source>
</evidence>
<name>A0A1Y0IIT1_9BACL</name>
<dbReference type="Proteomes" id="UP000195437">
    <property type="component" value="Chromosome"/>
</dbReference>
<reference evidence="2" key="1">
    <citation type="submission" date="2017-05" db="EMBL/GenBank/DDBJ databases">
        <authorList>
            <person name="Sung H."/>
        </authorList>
    </citation>
    <scope>NUCLEOTIDE SEQUENCE [LARGE SCALE GENOMIC DNA]</scope>
    <source>
        <strain evidence="2">AR23208</strain>
    </source>
</reference>
<sequence length="133" mass="15977">MLDREFFFARLKDHKKVQLSFRPEIPENEKIYDVLGAHTYETVTGLLLVLELLDKDDNKKITFCYPDIQKIEMNNLSNEYQEKYYLMCLSRPQHFRSKELMARREMGSTVDEKELSDNLKDSEVTYRIIFRLN</sequence>
<organism evidence="1 2">
    <name type="scientific">Tumebacillus avium</name>
    <dbReference type="NCBI Taxonomy" id="1903704"/>
    <lineage>
        <taxon>Bacteria</taxon>
        <taxon>Bacillati</taxon>
        <taxon>Bacillota</taxon>
        <taxon>Bacilli</taxon>
        <taxon>Bacillales</taxon>
        <taxon>Alicyclobacillaceae</taxon>
        <taxon>Tumebacillus</taxon>
    </lineage>
</organism>
<evidence type="ECO:0000313" key="1">
    <source>
        <dbReference type="EMBL" id="ARU59979.1"/>
    </source>
</evidence>